<keyword evidence="9" id="KW-1185">Reference proteome</keyword>
<dbReference type="InterPro" id="IPR044808">
    <property type="entry name" value="ERF_plant"/>
</dbReference>
<evidence type="ECO:0000256" key="4">
    <source>
        <dbReference type="ARBA" id="ARBA00023163"/>
    </source>
</evidence>
<dbReference type="FunFam" id="3.30.730.10:FF:000001">
    <property type="entry name" value="Ethylene-responsive transcription factor 2"/>
    <property type="match status" value="1"/>
</dbReference>
<dbReference type="AlphaFoldDB" id="A0A8T0Q0Z7"/>
<feature type="compositionally biased region" description="Basic and acidic residues" evidence="6">
    <location>
        <begin position="232"/>
        <end position="246"/>
    </location>
</feature>
<dbReference type="PRINTS" id="PR00367">
    <property type="entry name" value="ETHRSPELEMNT"/>
</dbReference>
<dbReference type="GO" id="GO:0003700">
    <property type="term" value="F:DNA-binding transcription factor activity"/>
    <property type="evidence" value="ECO:0007669"/>
    <property type="project" value="InterPro"/>
</dbReference>
<organism evidence="8 9">
    <name type="scientific">Panicum virgatum</name>
    <name type="common">Blackwell switchgrass</name>
    <dbReference type="NCBI Taxonomy" id="38727"/>
    <lineage>
        <taxon>Eukaryota</taxon>
        <taxon>Viridiplantae</taxon>
        <taxon>Streptophyta</taxon>
        <taxon>Embryophyta</taxon>
        <taxon>Tracheophyta</taxon>
        <taxon>Spermatophyta</taxon>
        <taxon>Magnoliopsida</taxon>
        <taxon>Liliopsida</taxon>
        <taxon>Poales</taxon>
        <taxon>Poaceae</taxon>
        <taxon>PACMAD clade</taxon>
        <taxon>Panicoideae</taxon>
        <taxon>Panicodae</taxon>
        <taxon>Paniceae</taxon>
        <taxon>Panicinae</taxon>
        <taxon>Panicum</taxon>
        <taxon>Panicum sect. Hiantes</taxon>
    </lineage>
</organism>
<accession>A0A8T0Q0Z7</accession>
<dbReference type="PANTHER" id="PTHR31190">
    <property type="entry name" value="DNA-BINDING DOMAIN"/>
    <property type="match status" value="1"/>
</dbReference>
<comment type="subcellular location">
    <subcellularLocation>
        <location evidence="1">Nucleus</location>
    </subcellularLocation>
</comment>
<evidence type="ECO:0000256" key="1">
    <source>
        <dbReference type="ARBA" id="ARBA00004123"/>
    </source>
</evidence>
<feature type="compositionally biased region" description="Acidic residues" evidence="6">
    <location>
        <begin position="272"/>
        <end position="283"/>
    </location>
</feature>
<dbReference type="Gene3D" id="3.30.730.10">
    <property type="entry name" value="AP2/ERF domain"/>
    <property type="match status" value="1"/>
</dbReference>
<keyword evidence="4" id="KW-0804">Transcription</keyword>
<dbReference type="CDD" id="cd00018">
    <property type="entry name" value="AP2"/>
    <property type="match status" value="1"/>
</dbReference>
<keyword evidence="2" id="KW-0805">Transcription regulation</keyword>
<dbReference type="SUPFAM" id="SSF54171">
    <property type="entry name" value="DNA-binding domain"/>
    <property type="match status" value="1"/>
</dbReference>
<dbReference type="EMBL" id="CM029050">
    <property type="protein sequence ID" value="KAG2567823.1"/>
    <property type="molecule type" value="Genomic_DNA"/>
</dbReference>
<sequence length="327" mass="35179">MGKDLTHEYMGGAPAAPSVGEAAALPDKEPAAPMIVNFGSERSSVVRKPALTISVPPRLYARAATASAATAAAPAAAAVVEDFRMYRGVRQRPWGKYAAEIRDLKRRGSRVWLGTYDTPVEAARAFDRAAFRMRGAKAILNFPDEVGTRGANFCAPPPAPATAAAAASSKRKRQQLEDPDDVEVIPVVNIGVTEALLSCHKKPAAAPRRVYNIFYDEDDEEDMAMAPPLAVDRPEPGASEKAKEPEEISSGEDICGGFGHTQSSELPKVEEAAPETEASEDPDNATIGHDATHEVLLAESQRKQSFDDLGIILMPRPLPFQDQDIFF</sequence>
<dbReference type="Proteomes" id="UP000823388">
    <property type="component" value="Chromosome 7N"/>
</dbReference>
<dbReference type="InterPro" id="IPR016177">
    <property type="entry name" value="DNA-bd_dom_sf"/>
</dbReference>
<evidence type="ECO:0000256" key="6">
    <source>
        <dbReference type="SAM" id="MobiDB-lite"/>
    </source>
</evidence>
<dbReference type="SMART" id="SM00380">
    <property type="entry name" value="AP2"/>
    <property type="match status" value="1"/>
</dbReference>
<dbReference type="Pfam" id="PF00847">
    <property type="entry name" value="AP2"/>
    <property type="match status" value="1"/>
</dbReference>
<dbReference type="InterPro" id="IPR036955">
    <property type="entry name" value="AP2/ERF_dom_sf"/>
</dbReference>
<feature type="region of interest" description="Disordered" evidence="6">
    <location>
        <begin position="157"/>
        <end position="178"/>
    </location>
</feature>
<dbReference type="GO" id="GO:0009873">
    <property type="term" value="P:ethylene-activated signaling pathway"/>
    <property type="evidence" value="ECO:0007669"/>
    <property type="project" value="InterPro"/>
</dbReference>
<evidence type="ECO:0000256" key="3">
    <source>
        <dbReference type="ARBA" id="ARBA00023125"/>
    </source>
</evidence>
<name>A0A8T0Q0Z7_PANVG</name>
<dbReference type="PANTHER" id="PTHR31190:SF403">
    <property type="entry name" value="ETHYLENE-RESPONSIVE TRANSCRIPTION FACTOR ERF105"/>
    <property type="match status" value="1"/>
</dbReference>
<dbReference type="GO" id="GO:0003677">
    <property type="term" value="F:DNA binding"/>
    <property type="evidence" value="ECO:0007669"/>
    <property type="project" value="UniProtKB-KW"/>
</dbReference>
<evidence type="ECO:0000256" key="2">
    <source>
        <dbReference type="ARBA" id="ARBA00023015"/>
    </source>
</evidence>
<evidence type="ECO:0000259" key="7">
    <source>
        <dbReference type="PROSITE" id="PS51032"/>
    </source>
</evidence>
<gene>
    <name evidence="8" type="ORF">PVAP13_7NG270400</name>
</gene>
<feature type="region of interest" description="Disordered" evidence="6">
    <location>
        <begin position="231"/>
        <end position="292"/>
    </location>
</feature>
<dbReference type="PROSITE" id="PS51032">
    <property type="entry name" value="AP2_ERF"/>
    <property type="match status" value="1"/>
</dbReference>
<evidence type="ECO:0000313" key="8">
    <source>
        <dbReference type="EMBL" id="KAG2567823.1"/>
    </source>
</evidence>
<feature type="domain" description="AP2/ERF" evidence="7">
    <location>
        <begin position="85"/>
        <end position="143"/>
    </location>
</feature>
<dbReference type="GO" id="GO:0005634">
    <property type="term" value="C:nucleus"/>
    <property type="evidence" value="ECO:0007669"/>
    <property type="project" value="UniProtKB-SubCell"/>
</dbReference>
<evidence type="ECO:0000313" key="9">
    <source>
        <dbReference type="Proteomes" id="UP000823388"/>
    </source>
</evidence>
<keyword evidence="3" id="KW-0238">DNA-binding</keyword>
<proteinExistence type="predicted"/>
<reference evidence="8" key="1">
    <citation type="submission" date="2020-05" db="EMBL/GenBank/DDBJ databases">
        <title>WGS assembly of Panicum virgatum.</title>
        <authorList>
            <person name="Lovell J.T."/>
            <person name="Jenkins J."/>
            <person name="Shu S."/>
            <person name="Juenger T.E."/>
            <person name="Schmutz J."/>
        </authorList>
    </citation>
    <scope>NUCLEOTIDE SEQUENCE</scope>
    <source>
        <strain evidence="8">AP13</strain>
    </source>
</reference>
<comment type="caution">
    <text evidence="8">The sequence shown here is derived from an EMBL/GenBank/DDBJ whole genome shotgun (WGS) entry which is preliminary data.</text>
</comment>
<keyword evidence="5" id="KW-0539">Nucleus</keyword>
<protein>
    <recommendedName>
        <fullName evidence="7">AP2/ERF domain-containing protein</fullName>
    </recommendedName>
</protein>
<dbReference type="InterPro" id="IPR001471">
    <property type="entry name" value="AP2/ERF_dom"/>
</dbReference>
<evidence type="ECO:0000256" key="5">
    <source>
        <dbReference type="ARBA" id="ARBA00023242"/>
    </source>
</evidence>